<dbReference type="InterPro" id="IPR010655">
    <property type="entry name" value="Clp1_C"/>
</dbReference>
<feature type="domain" description="Clp1 P-loop" evidence="5">
    <location>
        <begin position="143"/>
        <end position="289"/>
    </location>
</feature>
<dbReference type="GO" id="GO:0005634">
    <property type="term" value="C:nucleus"/>
    <property type="evidence" value="ECO:0007669"/>
    <property type="project" value="TreeGrafter"/>
</dbReference>
<feature type="domain" description="Clp1 N-terminal" evidence="4">
    <location>
        <begin position="24"/>
        <end position="114"/>
    </location>
</feature>
<dbReference type="InterPro" id="IPR032324">
    <property type="entry name" value="Clp1_N"/>
</dbReference>
<dbReference type="Pfam" id="PF16575">
    <property type="entry name" value="CLP1_P"/>
    <property type="match status" value="1"/>
</dbReference>
<gene>
    <name evidence="6" type="ORF">A3Q56_00134</name>
</gene>
<dbReference type="PANTHER" id="PTHR12755:SF6">
    <property type="entry name" value="POLYRIBONUCLEOTIDE 5'-HYDROXYL-KINASE CLP1"/>
    <property type="match status" value="1"/>
</dbReference>
<organism evidence="6 7">
    <name type="scientific">Intoshia linei</name>
    <dbReference type="NCBI Taxonomy" id="1819745"/>
    <lineage>
        <taxon>Eukaryota</taxon>
        <taxon>Metazoa</taxon>
        <taxon>Spiralia</taxon>
        <taxon>Lophotrochozoa</taxon>
        <taxon>Mesozoa</taxon>
        <taxon>Orthonectida</taxon>
        <taxon>Rhopaluridae</taxon>
        <taxon>Intoshia</taxon>
    </lineage>
</organism>
<keyword evidence="1" id="KW-0547">Nucleotide-binding</keyword>
<proteinExistence type="predicted"/>
<evidence type="ECO:0000313" key="7">
    <source>
        <dbReference type="Proteomes" id="UP000078046"/>
    </source>
</evidence>
<name>A0A177BD03_9BILA</name>
<dbReference type="InterPro" id="IPR045116">
    <property type="entry name" value="Clp1/Grc3"/>
</dbReference>
<reference evidence="6 7" key="1">
    <citation type="submission" date="2016-04" db="EMBL/GenBank/DDBJ databases">
        <title>The genome of Intoshia linei affirms orthonectids as highly simplified spiralians.</title>
        <authorList>
            <person name="Mikhailov K.V."/>
            <person name="Slusarev G.S."/>
            <person name="Nikitin M.A."/>
            <person name="Logacheva M.D."/>
            <person name="Penin A."/>
            <person name="Aleoshin V."/>
            <person name="Panchin Y.V."/>
        </authorList>
    </citation>
    <scope>NUCLEOTIDE SEQUENCE [LARGE SCALE GENOMIC DNA]</scope>
    <source>
        <strain evidence="6">Intl2013</strain>
        <tissue evidence="6">Whole animal</tissue>
    </source>
</reference>
<dbReference type="PANTHER" id="PTHR12755">
    <property type="entry name" value="CLEAVAGE/POLYADENYLATION FACTOR IA SUBUNIT CLP1P"/>
    <property type="match status" value="1"/>
</dbReference>
<sequence length="402" mass="45255">MMDIGLIKVEKKELEIQTFKTQKLNLQDEYRFTASKENIVTIEVLEGMAEWNGCEIHALKQYTFDCGSHSIFTWKGCLLKMNINDKSTPYSSSDNNMLMVLNLHGAFDQIREDATKGSGIGPRVMIYGNADSGKSTICQTLCSIGAVVVSKTLPFKDSFNTLNPLVHHYGYKNPSDNICFYIETIKKMARNVECLCKKQPLVNQSGFIINTSSHVADGELQSVIATIKSFKVDIVIIMDSEKLVSDINKHLGNEIVKILLVPKSSGVVEKTRLQKMEMHDSQILEYFYSHDNTLQPCSFELSFDAITLVRMSEPVLPDALMPVKNSQKIEPIVMEPSRDLLHHILSISSATQIEEVTDSHVMGFYCVTDVNMNTRSLKVLAPIHKPSLYTVLILMDNIQYLD</sequence>
<feature type="domain" description="Clp1 C-terminal" evidence="3">
    <location>
        <begin position="294"/>
        <end position="401"/>
    </location>
</feature>
<dbReference type="Pfam" id="PF06807">
    <property type="entry name" value="Clp1"/>
    <property type="match status" value="1"/>
</dbReference>
<evidence type="ECO:0000259" key="5">
    <source>
        <dbReference type="Pfam" id="PF16575"/>
    </source>
</evidence>
<dbReference type="GO" id="GO:0005524">
    <property type="term" value="F:ATP binding"/>
    <property type="evidence" value="ECO:0007669"/>
    <property type="project" value="UniProtKB-KW"/>
</dbReference>
<dbReference type="Gene3D" id="2.60.120.1030">
    <property type="entry name" value="Clp1, DNA binding domain"/>
    <property type="match status" value="1"/>
</dbReference>
<dbReference type="InterPro" id="IPR027417">
    <property type="entry name" value="P-loop_NTPase"/>
</dbReference>
<evidence type="ECO:0000313" key="6">
    <source>
        <dbReference type="EMBL" id="OAF72090.1"/>
    </source>
</evidence>
<dbReference type="Pfam" id="PF16573">
    <property type="entry name" value="CLP1_N"/>
    <property type="match status" value="1"/>
</dbReference>
<protein>
    <submittedName>
        <fullName evidence="6">Uncharacterized protein</fullName>
    </submittedName>
</protein>
<keyword evidence="7" id="KW-1185">Reference proteome</keyword>
<dbReference type="GO" id="GO:0006388">
    <property type="term" value="P:tRNA splicing, via endonucleolytic cleavage and ligation"/>
    <property type="evidence" value="ECO:0007669"/>
    <property type="project" value="TreeGrafter"/>
</dbReference>
<keyword evidence="2" id="KW-0067">ATP-binding</keyword>
<evidence type="ECO:0000259" key="4">
    <source>
        <dbReference type="Pfam" id="PF16573"/>
    </source>
</evidence>
<dbReference type="GO" id="GO:0051731">
    <property type="term" value="F:polynucleotide 5'-hydroxyl-kinase activity"/>
    <property type="evidence" value="ECO:0007669"/>
    <property type="project" value="InterPro"/>
</dbReference>
<dbReference type="InterPro" id="IPR038238">
    <property type="entry name" value="Clp1_C_sf"/>
</dbReference>
<dbReference type="EMBL" id="LWCA01000005">
    <property type="protein sequence ID" value="OAF72090.1"/>
    <property type="molecule type" value="Genomic_DNA"/>
</dbReference>
<dbReference type="OrthoDB" id="258143at2759"/>
<evidence type="ECO:0000256" key="2">
    <source>
        <dbReference type="ARBA" id="ARBA00022840"/>
    </source>
</evidence>
<dbReference type="InterPro" id="IPR038239">
    <property type="entry name" value="Clp1_N_sf"/>
</dbReference>
<dbReference type="AlphaFoldDB" id="A0A177BD03"/>
<accession>A0A177BD03</accession>
<comment type="caution">
    <text evidence="6">The sequence shown here is derived from an EMBL/GenBank/DDBJ whole genome shotgun (WGS) entry which is preliminary data.</text>
</comment>
<dbReference type="InterPro" id="IPR032319">
    <property type="entry name" value="CLP1_P"/>
</dbReference>
<dbReference type="Gene3D" id="2.40.30.330">
    <property type="entry name" value="Pre-mRNA cleavage complex subunit Clp1, C-terminal domain"/>
    <property type="match status" value="1"/>
</dbReference>
<dbReference type="GO" id="GO:0031124">
    <property type="term" value="P:mRNA 3'-end processing"/>
    <property type="evidence" value="ECO:0007669"/>
    <property type="project" value="InterPro"/>
</dbReference>
<evidence type="ECO:0000256" key="1">
    <source>
        <dbReference type="ARBA" id="ARBA00022741"/>
    </source>
</evidence>
<dbReference type="Proteomes" id="UP000078046">
    <property type="component" value="Unassembled WGS sequence"/>
</dbReference>
<evidence type="ECO:0000259" key="3">
    <source>
        <dbReference type="Pfam" id="PF06807"/>
    </source>
</evidence>
<dbReference type="Gene3D" id="3.40.50.300">
    <property type="entry name" value="P-loop containing nucleotide triphosphate hydrolases"/>
    <property type="match status" value="2"/>
</dbReference>